<dbReference type="EMBL" id="JBHSPB010000009">
    <property type="protein sequence ID" value="MFC5721709.1"/>
    <property type="molecule type" value="Genomic_DNA"/>
</dbReference>
<gene>
    <name evidence="1" type="ORF">ACFP1Z_16170</name>
</gene>
<sequence length="55" mass="6135">MTTHTALTEAAPETHPCLICIRLKEALATATQDGHTLRARHLATDLHQHEREDHA</sequence>
<reference evidence="2" key="1">
    <citation type="journal article" date="2019" name="Int. J. Syst. Evol. Microbiol.">
        <title>The Global Catalogue of Microorganisms (GCM) 10K type strain sequencing project: providing services to taxonomists for standard genome sequencing and annotation.</title>
        <authorList>
            <consortium name="The Broad Institute Genomics Platform"/>
            <consortium name="The Broad Institute Genome Sequencing Center for Infectious Disease"/>
            <person name="Wu L."/>
            <person name="Ma J."/>
        </authorList>
    </citation>
    <scope>NUCLEOTIDE SEQUENCE [LARGE SCALE GENOMIC DNA]</scope>
    <source>
        <strain evidence="2">CGMCC 4.7304</strain>
    </source>
</reference>
<accession>A0ABW0YYN1</accession>
<organism evidence="1 2">
    <name type="scientific">Streptomyces gamaensis</name>
    <dbReference type="NCBI Taxonomy" id="1763542"/>
    <lineage>
        <taxon>Bacteria</taxon>
        <taxon>Bacillati</taxon>
        <taxon>Actinomycetota</taxon>
        <taxon>Actinomycetes</taxon>
        <taxon>Kitasatosporales</taxon>
        <taxon>Streptomycetaceae</taxon>
        <taxon>Streptomyces</taxon>
    </lineage>
</organism>
<dbReference type="Proteomes" id="UP001596083">
    <property type="component" value="Unassembled WGS sequence"/>
</dbReference>
<proteinExistence type="predicted"/>
<dbReference type="RefSeq" id="WP_390317049.1">
    <property type="nucleotide sequence ID" value="NZ_JBHSPB010000009.1"/>
</dbReference>
<name>A0ABW0YYN1_9ACTN</name>
<comment type="caution">
    <text evidence="1">The sequence shown here is derived from an EMBL/GenBank/DDBJ whole genome shotgun (WGS) entry which is preliminary data.</text>
</comment>
<evidence type="ECO:0000313" key="2">
    <source>
        <dbReference type="Proteomes" id="UP001596083"/>
    </source>
</evidence>
<keyword evidence="2" id="KW-1185">Reference proteome</keyword>
<protein>
    <submittedName>
        <fullName evidence="1">Uncharacterized protein</fullName>
    </submittedName>
</protein>
<evidence type="ECO:0000313" key="1">
    <source>
        <dbReference type="EMBL" id="MFC5721709.1"/>
    </source>
</evidence>